<dbReference type="GO" id="GO:0006433">
    <property type="term" value="P:prolyl-tRNA aminoacylation"/>
    <property type="evidence" value="ECO:0007669"/>
    <property type="project" value="UniProtKB-UniRule"/>
</dbReference>
<dbReference type="EMBL" id="QOVW01000062">
    <property type="protein sequence ID" value="RDB36338.1"/>
    <property type="molecule type" value="Genomic_DNA"/>
</dbReference>
<keyword evidence="8 10" id="KW-0030">Aminoacyl-tRNA synthetase</keyword>
<accession>A0A369KRG7</accession>
<dbReference type="Pfam" id="PF04073">
    <property type="entry name" value="tRNA_edit"/>
    <property type="match status" value="1"/>
</dbReference>
<comment type="subunit">
    <text evidence="2 10">Homodimer.</text>
</comment>
<comment type="caution">
    <text evidence="12">The sequence shown here is derived from an EMBL/GenBank/DDBJ whole genome shotgun (WGS) entry which is preliminary data.</text>
</comment>
<evidence type="ECO:0000313" key="12">
    <source>
        <dbReference type="EMBL" id="RDB36338.1"/>
    </source>
</evidence>
<evidence type="ECO:0000256" key="6">
    <source>
        <dbReference type="ARBA" id="ARBA00022840"/>
    </source>
</evidence>
<keyword evidence="4 10" id="KW-0436">Ligase</keyword>
<comment type="similarity">
    <text evidence="10">Belongs to the class-II aminoacyl-tRNA synthetase family. ProS type 1 subfamily.</text>
</comment>
<keyword evidence="3 10" id="KW-0963">Cytoplasm</keyword>
<dbReference type="NCBIfam" id="NF006625">
    <property type="entry name" value="PRK09194.1"/>
    <property type="match status" value="1"/>
</dbReference>
<dbReference type="Gene3D" id="3.30.930.10">
    <property type="entry name" value="Bira Bifunctional Protein, Domain 2"/>
    <property type="match status" value="2"/>
</dbReference>
<dbReference type="AlphaFoldDB" id="A0A369KRG7"/>
<dbReference type="NCBIfam" id="TIGR00409">
    <property type="entry name" value="proS_fam_II"/>
    <property type="match status" value="1"/>
</dbReference>
<dbReference type="GO" id="GO:0005829">
    <property type="term" value="C:cytosol"/>
    <property type="evidence" value="ECO:0007669"/>
    <property type="project" value="TreeGrafter"/>
</dbReference>
<keyword evidence="7 10" id="KW-0648">Protein biosynthesis</keyword>
<keyword evidence="13" id="KW-1185">Reference proteome</keyword>
<dbReference type="CDD" id="cd04334">
    <property type="entry name" value="ProRS-INS"/>
    <property type="match status" value="1"/>
</dbReference>
<dbReference type="GO" id="GO:0002161">
    <property type="term" value="F:aminoacyl-tRNA deacylase activity"/>
    <property type="evidence" value="ECO:0007669"/>
    <property type="project" value="InterPro"/>
</dbReference>
<dbReference type="PROSITE" id="PS50862">
    <property type="entry name" value="AA_TRNA_LIGASE_II"/>
    <property type="match status" value="1"/>
</dbReference>
<dbReference type="EC" id="6.1.1.15" evidence="10"/>
<dbReference type="InterPro" id="IPR002314">
    <property type="entry name" value="aa-tRNA-synt_IIb"/>
</dbReference>
<dbReference type="InterPro" id="IPR023717">
    <property type="entry name" value="Pro-tRNA-Synthase_IIa_type1"/>
</dbReference>
<protein>
    <recommendedName>
        <fullName evidence="10">Proline--tRNA ligase</fullName>
        <ecNumber evidence="10">6.1.1.15</ecNumber>
    </recommendedName>
    <alternativeName>
        <fullName evidence="10">Prolyl-tRNA synthetase</fullName>
        <shortName evidence="10">ProRS</shortName>
    </alternativeName>
</protein>
<keyword evidence="5 10" id="KW-0547">Nucleotide-binding</keyword>
<dbReference type="Pfam" id="PF03129">
    <property type="entry name" value="HGTP_anticodon"/>
    <property type="match status" value="1"/>
</dbReference>
<reference evidence="12" key="1">
    <citation type="submission" date="2018-04" db="EMBL/GenBank/DDBJ databases">
        <title>Draft genome sequence of the Candidatus Spirobacillus cienkowskii, a pathogen of freshwater Daphnia species, reconstructed from hemolymph metagenomic reads.</title>
        <authorList>
            <person name="Bresciani L."/>
            <person name="Lemos L.N."/>
            <person name="Wale N."/>
            <person name="Lin J.Y."/>
            <person name="Fernandes G.R."/>
            <person name="Duffy M.A."/>
            <person name="Rodrigues J.M."/>
        </authorList>
    </citation>
    <scope>NUCLEOTIDE SEQUENCE [LARGE SCALE GENOMIC DNA]</scope>
    <source>
        <strain evidence="12">Binning01</strain>
    </source>
</reference>
<comment type="domain">
    <text evidence="10">Consists of three domains: the N-terminal catalytic domain, the editing domain and the C-terminal anticodon-binding domain.</text>
</comment>
<dbReference type="InterPro" id="IPR044140">
    <property type="entry name" value="ProRS_anticodon_short"/>
</dbReference>
<dbReference type="SUPFAM" id="SSF55826">
    <property type="entry name" value="YbaK/ProRS associated domain"/>
    <property type="match status" value="1"/>
</dbReference>
<name>A0A369KRG7_9BACT</name>
<evidence type="ECO:0000256" key="5">
    <source>
        <dbReference type="ARBA" id="ARBA00022741"/>
    </source>
</evidence>
<dbReference type="InterPro" id="IPR004500">
    <property type="entry name" value="Pro-tRNA-synth_IIa_bac-type"/>
</dbReference>
<dbReference type="HAMAP" id="MF_01569">
    <property type="entry name" value="Pro_tRNA_synth_type1"/>
    <property type="match status" value="1"/>
</dbReference>
<gene>
    <name evidence="10" type="primary">proS</name>
    <name evidence="12" type="ORF">DCC88_05500</name>
</gene>
<dbReference type="InterPro" id="IPR002316">
    <property type="entry name" value="Pro-tRNA-ligase_IIa"/>
</dbReference>
<evidence type="ECO:0000313" key="13">
    <source>
        <dbReference type="Proteomes" id="UP000253934"/>
    </source>
</evidence>
<evidence type="ECO:0000256" key="7">
    <source>
        <dbReference type="ARBA" id="ARBA00022917"/>
    </source>
</evidence>
<evidence type="ECO:0000256" key="1">
    <source>
        <dbReference type="ARBA" id="ARBA00004496"/>
    </source>
</evidence>
<dbReference type="InterPro" id="IPR004154">
    <property type="entry name" value="Anticodon-bd"/>
</dbReference>
<evidence type="ECO:0000256" key="2">
    <source>
        <dbReference type="ARBA" id="ARBA00011738"/>
    </source>
</evidence>
<dbReference type="InterPro" id="IPR036754">
    <property type="entry name" value="YbaK/aa-tRNA-synt-asso_dom_sf"/>
</dbReference>
<proteinExistence type="inferred from homology"/>
<dbReference type="CDD" id="cd00861">
    <property type="entry name" value="ProRS_anticodon_short"/>
    <property type="match status" value="1"/>
</dbReference>
<dbReference type="SUPFAM" id="SSF55681">
    <property type="entry name" value="Class II aaRS and biotin synthetases"/>
    <property type="match status" value="1"/>
</dbReference>
<evidence type="ECO:0000256" key="3">
    <source>
        <dbReference type="ARBA" id="ARBA00022490"/>
    </source>
</evidence>
<dbReference type="PANTHER" id="PTHR42753">
    <property type="entry name" value="MITOCHONDRIAL RIBOSOME PROTEIN L39/PROLYL-TRNA LIGASE FAMILY MEMBER"/>
    <property type="match status" value="1"/>
</dbReference>
<dbReference type="InterPro" id="IPR050062">
    <property type="entry name" value="Pro-tRNA_synthetase"/>
</dbReference>
<dbReference type="Pfam" id="PF00587">
    <property type="entry name" value="tRNA-synt_2b"/>
    <property type="match status" value="1"/>
</dbReference>
<dbReference type="PRINTS" id="PR01046">
    <property type="entry name" value="TRNASYNTHPRO"/>
</dbReference>
<keyword evidence="6 10" id="KW-0067">ATP-binding</keyword>
<evidence type="ECO:0000256" key="10">
    <source>
        <dbReference type="HAMAP-Rule" id="MF_01569"/>
    </source>
</evidence>
<sequence>MRMSKLVAKTIKETPRDSELPSHKFMLRGGFMRQFAAGIYGILPLGMRCISKIEKICREEMESVEGQEVRLPCASPKDIWEETGRYQTFGKDMMKFKDRHEKQMVLNPTHEEPVVYLARTEITSYRQLPVMMYQIQTKFRDEPRPRGGLIRLREFTMKDAYSFHTNEDDLKQYYDKMYSAYNRFYKRTGCKNFVSVMSDNGLFGGKYSHEFQMLVPTGEDKLITCPKCKYAANEEISTSPYVINCNESELALNKVHTPNIKTIEMLSKHLEVSPDKTAKAVMFQTLSNVPVIAFVRGDLEVIDKKVRTLVQSEVVPASHDAIVRAGGVAGSTGPIGLNLKNCIVILDHTVVKSRNLVVGANEKDFHFVNFNADRDLLSQVSDREKIIIGDIAAAREGDPCPNCSHSLATTRGIEIGNIFHLGTKYSEGMNCTYLDQNGKKQYPIMGCYGIGITRLLPAIIEESHDERGPIFPLPVSPFEVHFCVLNKKEQNIFNTSEEIYKNLCDQKIQVLIDDRDEKPGSQFADADLIGIPFRIILSPKTFAENCVELKYRDNRAETRKVKIDDIVKVLVQEIEDEYKKYC</sequence>
<comment type="subcellular location">
    <subcellularLocation>
        <location evidence="1 10">Cytoplasm</location>
    </subcellularLocation>
</comment>
<dbReference type="SUPFAM" id="SSF52954">
    <property type="entry name" value="Class II aaRS ABD-related"/>
    <property type="match status" value="1"/>
</dbReference>
<dbReference type="InterPro" id="IPR045864">
    <property type="entry name" value="aa-tRNA-synth_II/BPL/LPL"/>
</dbReference>
<evidence type="ECO:0000256" key="8">
    <source>
        <dbReference type="ARBA" id="ARBA00023146"/>
    </source>
</evidence>
<dbReference type="InterPro" id="IPR036621">
    <property type="entry name" value="Anticodon-bd_dom_sf"/>
</dbReference>
<dbReference type="GO" id="GO:0004827">
    <property type="term" value="F:proline-tRNA ligase activity"/>
    <property type="evidence" value="ECO:0007669"/>
    <property type="project" value="UniProtKB-UniRule"/>
</dbReference>
<evidence type="ECO:0000259" key="11">
    <source>
        <dbReference type="PROSITE" id="PS50862"/>
    </source>
</evidence>
<organism evidence="12 13">
    <name type="scientific">Spirobacillus cienkowskii</name>
    <dbReference type="NCBI Taxonomy" id="495820"/>
    <lineage>
        <taxon>Bacteria</taxon>
        <taxon>Pseudomonadati</taxon>
        <taxon>Bdellovibrionota</taxon>
        <taxon>Oligoflexia</taxon>
        <taxon>Silvanigrellales</taxon>
        <taxon>Spirobacillus</taxon>
    </lineage>
</organism>
<comment type="catalytic activity">
    <reaction evidence="9 10">
        <text>tRNA(Pro) + L-proline + ATP = L-prolyl-tRNA(Pro) + AMP + diphosphate</text>
        <dbReference type="Rhea" id="RHEA:14305"/>
        <dbReference type="Rhea" id="RHEA-COMP:9700"/>
        <dbReference type="Rhea" id="RHEA-COMP:9702"/>
        <dbReference type="ChEBI" id="CHEBI:30616"/>
        <dbReference type="ChEBI" id="CHEBI:33019"/>
        <dbReference type="ChEBI" id="CHEBI:60039"/>
        <dbReference type="ChEBI" id="CHEBI:78442"/>
        <dbReference type="ChEBI" id="CHEBI:78532"/>
        <dbReference type="ChEBI" id="CHEBI:456215"/>
        <dbReference type="EC" id="6.1.1.15"/>
    </reaction>
</comment>
<evidence type="ECO:0000256" key="4">
    <source>
        <dbReference type="ARBA" id="ARBA00022598"/>
    </source>
</evidence>
<feature type="domain" description="Aminoacyl-transfer RNA synthetases class-II family profile" evidence="11">
    <location>
        <begin position="51"/>
        <end position="472"/>
    </location>
</feature>
<dbReference type="InterPro" id="IPR006195">
    <property type="entry name" value="aa-tRNA-synth_II"/>
</dbReference>
<dbReference type="Gene3D" id="3.40.50.800">
    <property type="entry name" value="Anticodon-binding domain"/>
    <property type="match status" value="1"/>
</dbReference>
<evidence type="ECO:0000256" key="9">
    <source>
        <dbReference type="ARBA" id="ARBA00047671"/>
    </source>
</evidence>
<comment type="function">
    <text evidence="10">Catalyzes the attachment of proline to tRNA(Pro) in a two-step reaction: proline is first activated by ATP to form Pro-AMP and then transferred to the acceptor end of tRNA(Pro). As ProRS can inadvertently accommodate and process non-cognate amino acids such as alanine and cysteine, to avoid such errors it has two additional distinct editing activities against alanine. One activity is designated as 'pretransfer' editing and involves the tRNA(Pro)-independent hydrolysis of activated Ala-AMP. The other activity is designated 'posttransfer' editing and involves deacylation of mischarged Ala-tRNA(Pro). The misacylated Cys-tRNA(Pro) is not edited by ProRS.</text>
</comment>
<dbReference type="InterPro" id="IPR007214">
    <property type="entry name" value="YbaK/aa-tRNA-synth-assoc-dom"/>
</dbReference>
<dbReference type="PANTHER" id="PTHR42753:SF2">
    <property type="entry name" value="PROLINE--TRNA LIGASE"/>
    <property type="match status" value="1"/>
</dbReference>
<dbReference type="Proteomes" id="UP000253934">
    <property type="component" value="Unassembled WGS sequence"/>
</dbReference>
<dbReference type="GO" id="GO:0005524">
    <property type="term" value="F:ATP binding"/>
    <property type="evidence" value="ECO:0007669"/>
    <property type="project" value="UniProtKB-UniRule"/>
</dbReference>